<dbReference type="Proteomes" id="UP000675881">
    <property type="component" value="Unassembled WGS sequence"/>
</dbReference>
<evidence type="ECO:0000313" key="3">
    <source>
        <dbReference type="Proteomes" id="UP000675881"/>
    </source>
</evidence>
<keyword evidence="3" id="KW-1185">Reference proteome</keyword>
<proteinExistence type="predicted"/>
<accession>A0A817FEP9</accession>
<evidence type="ECO:0000259" key="1">
    <source>
        <dbReference type="Pfam" id="PF21787"/>
    </source>
</evidence>
<dbReference type="Pfam" id="PF21787">
    <property type="entry name" value="TNP-like_RNaseH_N"/>
    <property type="match status" value="1"/>
</dbReference>
<organism evidence="2 3">
    <name type="scientific">Lepeophtheirus salmonis</name>
    <name type="common">Salmon louse</name>
    <name type="synonym">Caligus salmonis</name>
    <dbReference type="NCBI Taxonomy" id="72036"/>
    <lineage>
        <taxon>Eukaryota</taxon>
        <taxon>Metazoa</taxon>
        <taxon>Ecdysozoa</taxon>
        <taxon>Arthropoda</taxon>
        <taxon>Crustacea</taxon>
        <taxon>Multicrustacea</taxon>
        <taxon>Hexanauplia</taxon>
        <taxon>Copepoda</taxon>
        <taxon>Siphonostomatoida</taxon>
        <taxon>Caligidae</taxon>
        <taxon>Lepeophtheirus</taxon>
    </lineage>
</organism>
<feature type="domain" description="Transposable element P transposase-like RNase H" evidence="1">
    <location>
        <begin position="1"/>
        <end position="56"/>
    </location>
</feature>
<sequence>MSIKSALEYDVGDQVVRGYDTIQLSSEEIPSHALGFALVGVKSRWKQVVAYHLTGSNVCSKTTVEKFDYPASYITTAWFCEQVGRWVDLMTSRSLGTALSKSKMDKYESSVQFPQDFCKIILSLTIGDGHKPTWKPVQKGIVLSTTSFLELSEYLISQAGFAFVFGSRFTQDCLEKYFLNIEIKTPSHMELKNVLKIVTLTQFLYRKKGISYEDDDSRFLVSLEESKNLEEHEDDEFREENKFILINPLDMAEMNSLRYLIGFSGQTISEV</sequence>
<dbReference type="AlphaFoldDB" id="A0A817FEP9"/>
<comment type="caution">
    <text evidence="2">The sequence shown here is derived from an EMBL/GenBank/DDBJ whole genome shotgun (WGS) entry which is preliminary data.</text>
</comment>
<reference evidence="2" key="1">
    <citation type="submission" date="2021-02" db="EMBL/GenBank/DDBJ databases">
        <authorList>
            <person name="Bekaert M."/>
        </authorList>
    </citation>
    <scope>NUCLEOTIDE SEQUENCE</scope>
    <source>
        <strain evidence="2">IoA-00</strain>
    </source>
</reference>
<evidence type="ECO:0000313" key="2">
    <source>
        <dbReference type="EMBL" id="CAF2744721.1"/>
    </source>
</evidence>
<name>A0A817FEP9_LEPSM</name>
<protein>
    <submittedName>
        <fullName evidence="2">(salmon louse) hypothetical protein</fullName>
    </submittedName>
</protein>
<dbReference type="InterPro" id="IPR048365">
    <property type="entry name" value="TNP-like_RNaseH_N"/>
</dbReference>
<gene>
    <name evidence="2" type="ORF">LSAA_225</name>
</gene>
<dbReference type="EMBL" id="CAJNVT010000073">
    <property type="protein sequence ID" value="CAF2744721.1"/>
    <property type="molecule type" value="Genomic_DNA"/>
</dbReference>